<comment type="caution">
    <text evidence="3">The sequence shown here is derived from an EMBL/GenBank/DDBJ whole genome shotgun (WGS) entry which is preliminary data.</text>
</comment>
<evidence type="ECO:0000313" key="3">
    <source>
        <dbReference type="EMBL" id="HFC93407.1"/>
    </source>
</evidence>
<keyword evidence="1" id="KW-0560">Oxidoreductase</keyword>
<gene>
    <name evidence="3" type="ORF">ENJ51_11415</name>
</gene>
<dbReference type="Proteomes" id="UP000885750">
    <property type="component" value="Unassembled WGS sequence"/>
</dbReference>
<dbReference type="InterPro" id="IPR006076">
    <property type="entry name" value="FAD-dep_OxRdtase"/>
</dbReference>
<protein>
    <submittedName>
        <fullName evidence="3">FAD-dependent oxidoreductase</fullName>
    </submittedName>
</protein>
<dbReference type="SUPFAM" id="SSF51905">
    <property type="entry name" value="FAD/NAD(P)-binding domain"/>
    <property type="match status" value="1"/>
</dbReference>
<dbReference type="AlphaFoldDB" id="A0A7V2T2F3"/>
<dbReference type="GO" id="GO:0016491">
    <property type="term" value="F:oxidoreductase activity"/>
    <property type="evidence" value="ECO:0007669"/>
    <property type="project" value="UniProtKB-KW"/>
</dbReference>
<dbReference type="Gene3D" id="3.30.9.10">
    <property type="entry name" value="D-Amino Acid Oxidase, subunit A, domain 2"/>
    <property type="match status" value="1"/>
</dbReference>
<dbReference type="InterPro" id="IPR036188">
    <property type="entry name" value="FAD/NAD-bd_sf"/>
</dbReference>
<dbReference type="PANTHER" id="PTHR13847:SF289">
    <property type="entry name" value="GLYCINE OXIDASE"/>
    <property type="match status" value="1"/>
</dbReference>
<accession>A0A7V2T2F3</accession>
<dbReference type="PANTHER" id="PTHR13847">
    <property type="entry name" value="SARCOSINE DEHYDROGENASE-RELATED"/>
    <property type="match status" value="1"/>
</dbReference>
<proteinExistence type="predicted"/>
<evidence type="ECO:0000256" key="1">
    <source>
        <dbReference type="ARBA" id="ARBA00023002"/>
    </source>
</evidence>
<reference evidence="3" key="1">
    <citation type="journal article" date="2020" name="mSystems">
        <title>Genome- and Community-Level Interaction Insights into Carbon Utilization and Element Cycling Functions of Hydrothermarchaeota in Hydrothermal Sediment.</title>
        <authorList>
            <person name="Zhou Z."/>
            <person name="Liu Y."/>
            <person name="Xu W."/>
            <person name="Pan J."/>
            <person name="Luo Z.H."/>
            <person name="Li M."/>
        </authorList>
    </citation>
    <scope>NUCLEOTIDE SEQUENCE [LARGE SCALE GENOMIC DNA]</scope>
    <source>
        <strain evidence="3">HyVt-493</strain>
    </source>
</reference>
<dbReference type="SUPFAM" id="SSF54373">
    <property type="entry name" value="FAD-linked reductases, C-terminal domain"/>
    <property type="match status" value="1"/>
</dbReference>
<feature type="domain" description="FAD dependent oxidoreductase" evidence="2">
    <location>
        <begin position="3"/>
        <end position="339"/>
    </location>
</feature>
<dbReference type="Pfam" id="PF01266">
    <property type="entry name" value="DAO"/>
    <property type="match status" value="1"/>
</dbReference>
<dbReference type="EMBL" id="DRMS01000429">
    <property type="protein sequence ID" value="HFC93407.1"/>
    <property type="molecule type" value="Genomic_DNA"/>
</dbReference>
<evidence type="ECO:0000259" key="2">
    <source>
        <dbReference type="Pfam" id="PF01266"/>
    </source>
</evidence>
<dbReference type="GO" id="GO:0005737">
    <property type="term" value="C:cytoplasm"/>
    <property type="evidence" value="ECO:0007669"/>
    <property type="project" value="TreeGrafter"/>
</dbReference>
<name>A0A7V2T2F3_LEUMU</name>
<dbReference type="Gene3D" id="3.50.50.60">
    <property type="entry name" value="FAD/NAD(P)-binding domain"/>
    <property type="match status" value="1"/>
</dbReference>
<sequence length="342" mass="38186">MNIAIAGAGILGHITAWRLHQQGHNLTIYEADAEGENSGAAWTAAGMLTPNTELDAPEDVLEMGLRSLKRWPDLIASLQDGIKFNRGGCWVVSHREDQGSYQHFLNHIKHNKVVDSDKVRHCDRSDLMREQPALSEHFNQALHLPDECWLNPEDVMNSIKKQLLKAGANWHINTPVQQCLAHKIITENEQQDGFDWVIDTRGLGAIDDWAGLRGIRGEVLVMHAPEVDISALVRLIHPRYTLYIVPRPDNVYILGATQIESDDKGPMSVRSALELLSAAYSIHSGFAEARILELRTNCRPTLPDHRPAITIPEEGLIRANGLYRHGILLAPEVAHLLIDKIS</sequence>
<organism evidence="3">
    <name type="scientific">Leucothrix mucor</name>
    <dbReference type="NCBI Taxonomy" id="45248"/>
    <lineage>
        <taxon>Bacteria</taxon>
        <taxon>Pseudomonadati</taxon>
        <taxon>Pseudomonadota</taxon>
        <taxon>Gammaproteobacteria</taxon>
        <taxon>Thiotrichales</taxon>
        <taxon>Thiotrichaceae</taxon>
        <taxon>Leucothrix</taxon>
    </lineage>
</organism>